<dbReference type="Proteomes" id="UP000664628">
    <property type="component" value="Unassembled WGS sequence"/>
</dbReference>
<proteinExistence type="predicted"/>
<evidence type="ECO:0000313" key="3">
    <source>
        <dbReference type="Proteomes" id="UP000664628"/>
    </source>
</evidence>
<protein>
    <submittedName>
        <fullName evidence="2">LytTR family transcriptional regulator</fullName>
    </submittedName>
</protein>
<dbReference type="SMART" id="SM00850">
    <property type="entry name" value="LytTR"/>
    <property type="match status" value="1"/>
</dbReference>
<evidence type="ECO:0000313" key="2">
    <source>
        <dbReference type="EMBL" id="MBO0952967.1"/>
    </source>
</evidence>
<gene>
    <name evidence="2" type="ORF">J2I46_30620</name>
</gene>
<organism evidence="2 3">
    <name type="scientific">Fibrella forsythiae</name>
    <dbReference type="NCBI Taxonomy" id="2817061"/>
    <lineage>
        <taxon>Bacteria</taxon>
        <taxon>Pseudomonadati</taxon>
        <taxon>Bacteroidota</taxon>
        <taxon>Cytophagia</taxon>
        <taxon>Cytophagales</taxon>
        <taxon>Spirosomataceae</taxon>
        <taxon>Fibrella</taxon>
    </lineage>
</organism>
<accession>A0ABS3JVM0</accession>
<dbReference type="EMBL" id="JAFMYW010000016">
    <property type="protein sequence ID" value="MBO0952967.1"/>
    <property type="molecule type" value="Genomic_DNA"/>
</dbReference>
<sequence>MSPIRSSPAPLPSLHLRGLGQPLPLSQIVRFEAADNYTRVHLRGQRWPLVYGYTLGVMCQRFPFMARITKSVAVNPQQVQAITRQGVLLQDQGLVGLSRYHKKRLFGELTRAKQLAGL</sequence>
<keyword evidence="3" id="KW-1185">Reference proteome</keyword>
<dbReference type="Pfam" id="PF04397">
    <property type="entry name" value="LytTR"/>
    <property type="match status" value="1"/>
</dbReference>
<dbReference type="Gene3D" id="2.40.50.1020">
    <property type="entry name" value="LytTr DNA-binding domain"/>
    <property type="match status" value="1"/>
</dbReference>
<reference evidence="2 3" key="1">
    <citation type="submission" date="2021-03" db="EMBL/GenBank/DDBJ databases">
        <title>Fibrella sp. HMF5405 genome sequencing and assembly.</title>
        <authorList>
            <person name="Kang H."/>
            <person name="Kim H."/>
            <person name="Bae S."/>
            <person name="Joh K."/>
        </authorList>
    </citation>
    <scope>NUCLEOTIDE SEQUENCE [LARGE SCALE GENOMIC DNA]</scope>
    <source>
        <strain evidence="2 3">HMF5405</strain>
    </source>
</reference>
<dbReference type="InterPro" id="IPR007492">
    <property type="entry name" value="LytTR_DNA-bd_dom"/>
</dbReference>
<feature type="domain" description="HTH LytTR-type" evidence="1">
    <location>
        <begin position="18"/>
        <end position="110"/>
    </location>
</feature>
<evidence type="ECO:0000259" key="1">
    <source>
        <dbReference type="SMART" id="SM00850"/>
    </source>
</evidence>
<comment type="caution">
    <text evidence="2">The sequence shown here is derived from an EMBL/GenBank/DDBJ whole genome shotgun (WGS) entry which is preliminary data.</text>
</comment>
<dbReference type="RefSeq" id="WP_207332917.1">
    <property type="nucleotide sequence ID" value="NZ_JAFMYW010000016.1"/>
</dbReference>
<name>A0ABS3JVM0_9BACT</name>